<reference evidence="2" key="1">
    <citation type="journal article" date="2019" name="Int. J. Syst. Evol. Microbiol.">
        <title>The Global Catalogue of Microorganisms (GCM) 10K type strain sequencing project: providing services to taxonomists for standard genome sequencing and annotation.</title>
        <authorList>
            <consortium name="The Broad Institute Genomics Platform"/>
            <consortium name="The Broad Institute Genome Sequencing Center for Infectious Disease"/>
            <person name="Wu L."/>
            <person name="Ma J."/>
        </authorList>
    </citation>
    <scope>NUCLEOTIDE SEQUENCE [LARGE SCALE GENOMIC DNA]</scope>
    <source>
        <strain evidence="2">JCM 15591</strain>
    </source>
</reference>
<evidence type="ECO:0000313" key="1">
    <source>
        <dbReference type="EMBL" id="GAA1744770.1"/>
    </source>
</evidence>
<sequence>MADYQSSLNEAMQIDGALGVALVDSQSGMALATAGNPDGLDLGVAAAGNSNVVQAKLRTMRDLGLNQKLEDILITLETQYHIIRTFSREEGIFLYLVLDKARSNLAMARFKLASIEKQLVI</sequence>
<dbReference type="EMBL" id="BAAAPN010000003">
    <property type="protein sequence ID" value="GAA1744770.1"/>
    <property type="molecule type" value="Genomic_DNA"/>
</dbReference>
<comment type="caution">
    <text evidence="1">The sequence shown here is derived from an EMBL/GenBank/DDBJ whole genome shotgun (WGS) entry which is preliminary data.</text>
</comment>
<accession>A0ABP4W1E6</accession>
<keyword evidence="2" id="KW-1185">Reference proteome</keyword>
<dbReference type="RefSeq" id="WP_344060781.1">
    <property type="nucleotide sequence ID" value="NZ_BAAAPN010000003.1"/>
</dbReference>
<protein>
    <recommendedName>
        <fullName evidence="3">Roadblock/LC7 domain-containing protein</fullName>
    </recommendedName>
</protein>
<evidence type="ECO:0000313" key="2">
    <source>
        <dbReference type="Proteomes" id="UP001501475"/>
    </source>
</evidence>
<proteinExistence type="predicted"/>
<gene>
    <name evidence="1" type="ORF">GCM10009810_01800</name>
</gene>
<dbReference type="Proteomes" id="UP001501475">
    <property type="component" value="Unassembled WGS sequence"/>
</dbReference>
<organism evidence="1 2">
    <name type="scientific">Nostocoides vanveenii</name>
    <dbReference type="NCBI Taxonomy" id="330835"/>
    <lineage>
        <taxon>Bacteria</taxon>
        <taxon>Bacillati</taxon>
        <taxon>Actinomycetota</taxon>
        <taxon>Actinomycetes</taxon>
        <taxon>Micrococcales</taxon>
        <taxon>Intrasporangiaceae</taxon>
        <taxon>Nostocoides</taxon>
    </lineage>
</organism>
<evidence type="ECO:0008006" key="3">
    <source>
        <dbReference type="Google" id="ProtNLM"/>
    </source>
</evidence>
<name>A0ABP4W1E6_9MICO</name>
<dbReference type="SUPFAM" id="SSF103196">
    <property type="entry name" value="Roadblock/LC7 domain"/>
    <property type="match status" value="1"/>
</dbReference>